<dbReference type="InterPro" id="IPR003593">
    <property type="entry name" value="AAA+_ATPase"/>
</dbReference>
<evidence type="ECO:0000256" key="2">
    <source>
        <dbReference type="ARBA" id="ARBA00022741"/>
    </source>
</evidence>
<dbReference type="Gene3D" id="3.40.50.300">
    <property type="entry name" value="P-loop containing nucleotide triphosphate hydrolases"/>
    <property type="match status" value="1"/>
</dbReference>
<name>A0ABT6KW69_9MYCO</name>
<accession>A0ABT6KW69</accession>
<dbReference type="RefSeq" id="WP_280831586.1">
    <property type="nucleotide sequence ID" value="NZ_JARXVE010000002.1"/>
</dbReference>
<evidence type="ECO:0000313" key="5">
    <source>
        <dbReference type="EMBL" id="MDH6194949.1"/>
    </source>
</evidence>
<evidence type="ECO:0000259" key="4">
    <source>
        <dbReference type="SMART" id="SM00382"/>
    </source>
</evidence>
<dbReference type="CDD" id="cd03262">
    <property type="entry name" value="ABC_HisP_GlnQ"/>
    <property type="match status" value="1"/>
</dbReference>
<keyword evidence="3 5" id="KW-0067">ATP-binding</keyword>
<evidence type="ECO:0000313" key="6">
    <source>
        <dbReference type="Proteomes" id="UP001160130"/>
    </source>
</evidence>
<dbReference type="PIRSF" id="PIRSF039085">
    <property type="entry name" value="ABC_ATPase_HisP"/>
    <property type="match status" value="1"/>
</dbReference>
<protein>
    <submittedName>
        <fullName evidence="5">Polar amino acid transport system ATP-binding protein</fullName>
    </submittedName>
</protein>
<dbReference type="EMBL" id="JARXVE010000002">
    <property type="protein sequence ID" value="MDH6194949.1"/>
    <property type="molecule type" value="Genomic_DNA"/>
</dbReference>
<dbReference type="Pfam" id="PF00005">
    <property type="entry name" value="ABC_tran"/>
    <property type="match status" value="1"/>
</dbReference>
<dbReference type="PANTHER" id="PTHR43166:SF38">
    <property type="entry name" value="L-CYSTINE TRANSPORT SYSTEM ATP-BINDING PROTEIN TCYN"/>
    <property type="match status" value="1"/>
</dbReference>
<dbReference type="PROSITE" id="PS00211">
    <property type="entry name" value="ABC_TRANSPORTER_1"/>
    <property type="match status" value="1"/>
</dbReference>
<dbReference type="InterPro" id="IPR003439">
    <property type="entry name" value="ABC_transporter-like_ATP-bd"/>
</dbReference>
<sequence>MSEQLIEVRGVSKWFGDRQILHYVDLSITRGEVVVIIGPSGSGKTTLLRCINHLEQPEDGEVLMDGVRIGTRLVGKTVKPLGNTELARQRAQVGMVFQRFNLFSHRTALENITEGMIHVAGVPKPDAEQTARELLEQVGLPDKADSYPRQLSGGQQQRIAIARALGMKPKAILFDEPTSALDPETVGDVLDVMKKLAVSGMTMVIATHEMGFARDVADRVIMMDQGRIVESGPPAEFFAAPSSERTRQFLARVR</sequence>
<dbReference type="SUPFAM" id="SSF52540">
    <property type="entry name" value="P-loop containing nucleoside triphosphate hydrolases"/>
    <property type="match status" value="1"/>
</dbReference>
<dbReference type="Proteomes" id="UP001160130">
    <property type="component" value="Unassembled WGS sequence"/>
</dbReference>
<evidence type="ECO:0000256" key="3">
    <source>
        <dbReference type="ARBA" id="ARBA00022840"/>
    </source>
</evidence>
<keyword evidence="2" id="KW-0547">Nucleotide-binding</keyword>
<dbReference type="SMART" id="SM00382">
    <property type="entry name" value="AAA"/>
    <property type="match status" value="1"/>
</dbReference>
<dbReference type="InterPro" id="IPR017871">
    <property type="entry name" value="ABC_transporter-like_CS"/>
</dbReference>
<evidence type="ECO:0000256" key="1">
    <source>
        <dbReference type="ARBA" id="ARBA00022448"/>
    </source>
</evidence>
<organism evidence="5 6">
    <name type="scientific">Mycolicibacterium frederiksbergense</name>
    <dbReference type="NCBI Taxonomy" id="117567"/>
    <lineage>
        <taxon>Bacteria</taxon>
        <taxon>Bacillati</taxon>
        <taxon>Actinomycetota</taxon>
        <taxon>Actinomycetes</taxon>
        <taxon>Mycobacteriales</taxon>
        <taxon>Mycobacteriaceae</taxon>
        <taxon>Mycolicibacterium</taxon>
    </lineage>
</organism>
<feature type="domain" description="AAA+ ATPase" evidence="4">
    <location>
        <begin position="30"/>
        <end position="227"/>
    </location>
</feature>
<dbReference type="GO" id="GO:0005524">
    <property type="term" value="F:ATP binding"/>
    <property type="evidence" value="ECO:0007669"/>
    <property type="project" value="UniProtKB-KW"/>
</dbReference>
<dbReference type="InterPro" id="IPR030679">
    <property type="entry name" value="ABC_ATPase_HisP-typ"/>
</dbReference>
<dbReference type="InterPro" id="IPR027417">
    <property type="entry name" value="P-loop_NTPase"/>
</dbReference>
<reference evidence="5 6" key="1">
    <citation type="submission" date="2023-04" db="EMBL/GenBank/DDBJ databases">
        <title>Forest soil microbial communities from Buena Vista Peninsula, Colon Province, Panama.</title>
        <authorList>
            <person name="Bouskill N."/>
        </authorList>
    </citation>
    <scope>NUCLEOTIDE SEQUENCE [LARGE SCALE GENOMIC DNA]</scope>
    <source>
        <strain evidence="5 6">AC80</strain>
    </source>
</reference>
<keyword evidence="6" id="KW-1185">Reference proteome</keyword>
<dbReference type="InterPro" id="IPR050086">
    <property type="entry name" value="MetN_ABC_transporter-like"/>
</dbReference>
<keyword evidence="1" id="KW-0813">Transport</keyword>
<gene>
    <name evidence="5" type="ORF">M2272_001578</name>
</gene>
<dbReference type="PANTHER" id="PTHR43166">
    <property type="entry name" value="AMINO ACID IMPORT ATP-BINDING PROTEIN"/>
    <property type="match status" value="1"/>
</dbReference>
<comment type="caution">
    <text evidence="5">The sequence shown here is derived from an EMBL/GenBank/DDBJ whole genome shotgun (WGS) entry which is preliminary data.</text>
</comment>
<proteinExistence type="predicted"/>